<comment type="subcellular location">
    <subcellularLocation>
        <location evidence="2 9">Cytoplasm</location>
    </subcellularLocation>
</comment>
<comment type="pathway">
    <text evidence="3 9">Amino-acid biosynthesis; L-histidine biosynthesis; L-histidine from 5-phospho-alpha-D-ribose 1-diphosphate: step 4/9.</text>
</comment>
<feature type="active site" description="Proton donor" evidence="9">
    <location>
        <position position="129"/>
    </location>
</feature>
<dbReference type="InterPro" id="IPR006062">
    <property type="entry name" value="His_biosynth"/>
</dbReference>
<dbReference type="Gene3D" id="3.20.20.70">
    <property type="entry name" value="Aldolase class I"/>
    <property type="match status" value="1"/>
</dbReference>
<evidence type="ECO:0000313" key="11">
    <source>
        <dbReference type="EMBL" id="MEE2566738.1"/>
    </source>
</evidence>
<comment type="similarity">
    <text evidence="4 9 10">Belongs to the HisA/HisF family.</text>
</comment>
<evidence type="ECO:0000256" key="1">
    <source>
        <dbReference type="ARBA" id="ARBA00000901"/>
    </source>
</evidence>
<evidence type="ECO:0000256" key="4">
    <source>
        <dbReference type="ARBA" id="ARBA00009667"/>
    </source>
</evidence>
<protein>
    <recommendedName>
        <fullName evidence="9">1-(5-phosphoribosyl)-5-[(5-phosphoribosylamino)methylideneamino] imidazole-4-carboxamide isomerase</fullName>
        <ecNumber evidence="9">5.3.1.16</ecNumber>
    </recommendedName>
    <alternativeName>
        <fullName evidence="9">Phosphoribosylformimino-5-aminoimidazole carboxamide ribotide isomerase</fullName>
    </alternativeName>
</protein>
<dbReference type="HAMAP" id="MF_01014">
    <property type="entry name" value="HisA"/>
    <property type="match status" value="1"/>
</dbReference>
<sequence>MQLYPAIDLLDGRVVRLRQGAFDAVTDYGGDPLALADAWKGQGADWLHVVDLSGARDGAQAQLDTVAGIARTGLAIQSGGGIRSERDLACLYGSGVKRAVVGSLAVIDPDRVLRWLERFGADRIALAFDVRRVEGVAYPAIRGWTETPGVTLDALLEIYSASGLRHALVTDIGRDGALNGPALDLYADLGRRYPDIAWQASGGVSSLADLRALRQAGVAGAITGRAVLDGRFSVREALVCSRGE</sequence>
<dbReference type="CDD" id="cd04732">
    <property type="entry name" value="HisA"/>
    <property type="match status" value="1"/>
</dbReference>
<keyword evidence="7 9" id="KW-0368">Histidine biosynthesis</keyword>
<evidence type="ECO:0000313" key="12">
    <source>
        <dbReference type="Proteomes" id="UP001310692"/>
    </source>
</evidence>
<evidence type="ECO:0000256" key="7">
    <source>
        <dbReference type="ARBA" id="ARBA00023102"/>
    </source>
</evidence>
<dbReference type="PANTHER" id="PTHR43090">
    <property type="entry name" value="1-(5-PHOSPHORIBOSYL)-5-[(5-PHOSPHORIBOSYLAMINO)METHYLIDENEAMINO] IMIDAZOLE-4-CARBOXAMIDE ISOMERASE"/>
    <property type="match status" value="1"/>
</dbReference>
<dbReference type="InterPro" id="IPR044524">
    <property type="entry name" value="Isoase_HisA-like"/>
</dbReference>
<organism evidence="11 12">
    <name type="scientific">Hyphobacterium marinum</name>
    <dbReference type="NCBI Taxonomy" id="3116574"/>
    <lineage>
        <taxon>Bacteria</taxon>
        <taxon>Pseudomonadati</taxon>
        <taxon>Pseudomonadota</taxon>
        <taxon>Alphaproteobacteria</taxon>
        <taxon>Maricaulales</taxon>
        <taxon>Maricaulaceae</taxon>
        <taxon>Hyphobacterium</taxon>
    </lineage>
</organism>
<keyword evidence="5 9" id="KW-0963">Cytoplasm</keyword>
<evidence type="ECO:0000256" key="2">
    <source>
        <dbReference type="ARBA" id="ARBA00004496"/>
    </source>
</evidence>
<dbReference type="InterPro" id="IPR023016">
    <property type="entry name" value="HisA/PriA"/>
</dbReference>
<accession>A0ABU7LYV2</accession>
<dbReference type="GO" id="GO:0016853">
    <property type="term" value="F:isomerase activity"/>
    <property type="evidence" value="ECO:0007669"/>
    <property type="project" value="UniProtKB-KW"/>
</dbReference>
<feature type="active site" description="Proton acceptor" evidence="9">
    <location>
        <position position="8"/>
    </location>
</feature>
<proteinExistence type="inferred from homology"/>
<name>A0ABU7LYV2_9PROT</name>
<dbReference type="EC" id="5.3.1.16" evidence="9"/>
<dbReference type="EMBL" id="JAZDRO010000003">
    <property type="protein sequence ID" value="MEE2566738.1"/>
    <property type="molecule type" value="Genomic_DNA"/>
</dbReference>
<evidence type="ECO:0000256" key="10">
    <source>
        <dbReference type="RuleBase" id="RU003657"/>
    </source>
</evidence>
<comment type="catalytic activity">
    <reaction evidence="1 9">
        <text>1-(5-phospho-beta-D-ribosyl)-5-[(5-phospho-beta-D-ribosylamino)methylideneamino]imidazole-4-carboxamide = 5-[(5-phospho-1-deoxy-D-ribulos-1-ylimino)methylamino]-1-(5-phospho-beta-D-ribosyl)imidazole-4-carboxamide</text>
        <dbReference type="Rhea" id="RHEA:15469"/>
        <dbReference type="ChEBI" id="CHEBI:58435"/>
        <dbReference type="ChEBI" id="CHEBI:58525"/>
        <dbReference type="EC" id="5.3.1.16"/>
    </reaction>
</comment>
<dbReference type="PANTHER" id="PTHR43090:SF2">
    <property type="entry name" value="1-(5-PHOSPHORIBOSYL)-5-[(5-PHOSPHORIBOSYLAMINO)METHYLIDENEAMINO] IMIDAZOLE-4-CARBOXAMIDE ISOMERASE"/>
    <property type="match status" value="1"/>
</dbReference>
<dbReference type="InterPro" id="IPR013785">
    <property type="entry name" value="Aldolase_TIM"/>
</dbReference>
<evidence type="ECO:0000256" key="9">
    <source>
        <dbReference type="HAMAP-Rule" id="MF_01014"/>
    </source>
</evidence>
<gene>
    <name evidence="9" type="primary">hisA</name>
    <name evidence="11" type="ORF">V0U35_08605</name>
</gene>
<dbReference type="Pfam" id="PF00977">
    <property type="entry name" value="His_biosynth"/>
    <property type="match status" value="1"/>
</dbReference>
<evidence type="ECO:0000256" key="6">
    <source>
        <dbReference type="ARBA" id="ARBA00022605"/>
    </source>
</evidence>
<evidence type="ECO:0000256" key="3">
    <source>
        <dbReference type="ARBA" id="ARBA00005133"/>
    </source>
</evidence>
<evidence type="ECO:0000256" key="5">
    <source>
        <dbReference type="ARBA" id="ARBA00022490"/>
    </source>
</evidence>
<keyword evidence="6 9" id="KW-0028">Amino-acid biosynthesis</keyword>
<reference evidence="11 12" key="1">
    <citation type="submission" date="2024-01" db="EMBL/GenBank/DDBJ databases">
        <title>Hyphobacterium bacterium isolated from marine sediment.</title>
        <authorList>
            <person name="Zhao S."/>
        </authorList>
    </citation>
    <scope>NUCLEOTIDE SEQUENCE [LARGE SCALE GENOMIC DNA]</scope>
    <source>
        <strain evidence="11 12">Y60-23</strain>
    </source>
</reference>
<keyword evidence="8 9" id="KW-0413">Isomerase</keyword>
<comment type="caution">
    <text evidence="11">The sequence shown here is derived from an EMBL/GenBank/DDBJ whole genome shotgun (WGS) entry which is preliminary data.</text>
</comment>
<evidence type="ECO:0000256" key="8">
    <source>
        <dbReference type="ARBA" id="ARBA00023235"/>
    </source>
</evidence>
<dbReference type="Proteomes" id="UP001310692">
    <property type="component" value="Unassembled WGS sequence"/>
</dbReference>
<dbReference type="RefSeq" id="WP_330196289.1">
    <property type="nucleotide sequence ID" value="NZ_JAZDRO010000003.1"/>
</dbReference>
<keyword evidence="12" id="KW-1185">Reference proteome</keyword>
<dbReference type="SUPFAM" id="SSF51366">
    <property type="entry name" value="Ribulose-phoshate binding barrel"/>
    <property type="match status" value="1"/>
</dbReference>
<dbReference type="InterPro" id="IPR011060">
    <property type="entry name" value="RibuloseP-bd_barrel"/>
</dbReference>